<evidence type="ECO:0000313" key="1">
    <source>
        <dbReference type="EMBL" id="MCL6423866.1"/>
    </source>
</evidence>
<dbReference type="EMBL" id="JAKNCJ010000006">
    <property type="protein sequence ID" value="MCL6423866.1"/>
    <property type="molecule type" value="Genomic_DNA"/>
</dbReference>
<sequence>MTIASPWAQEAVSYVDALCQGSPLPRDLRITLNFHPDRSTDGVGILDALAAQGEYRSQFETGTSNGGLTAHPGGDRWLWEQSLFGGAYDDAPAAERPKYGALNHRHRALGGAPRFGSSHLRLRQHMLDRATYCFPDSAYRPTHFATAQHFDLLPLAAVQDQALERNPDGENFDPLDGYVEAHAHGRISLRDDVEAIVMDPCFRHTDIEAAAHRLGLPVEWNEGRVLDLSTLDTHADYRGPAPVTVGHAIAQDGLLDARIIGLAVSTGRFAPQHLKQLWHLTAQWGQPRG</sequence>
<proteinExistence type="predicted"/>
<evidence type="ECO:0000313" key="2">
    <source>
        <dbReference type="Proteomes" id="UP001203761"/>
    </source>
</evidence>
<dbReference type="Proteomes" id="UP001203761">
    <property type="component" value="Unassembled WGS sequence"/>
</dbReference>
<protein>
    <submittedName>
        <fullName evidence="1">DUF3626 domain-containing protein</fullName>
    </submittedName>
</protein>
<dbReference type="Pfam" id="PF12294">
    <property type="entry name" value="DUF3626"/>
    <property type="match status" value="1"/>
</dbReference>
<reference evidence="1" key="1">
    <citation type="submission" date="2022-02" db="EMBL/GenBank/DDBJ databases">
        <authorList>
            <person name="Lee M."/>
            <person name="Kim S.-J."/>
            <person name="Jung M.-Y."/>
        </authorList>
    </citation>
    <scope>NUCLEOTIDE SEQUENCE</scope>
    <source>
        <strain evidence="1">JHP9</strain>
    </source>
</reference>
<dbReference type="RefSeq" id="WP_249737948.1">
    <property type="nucleotide sequence ID" value="NZ_JAKNCJ010000006.1"/>
</dbReference>
<keyword evidence="2" id="KW-1185">Reference proteome</keyword>
<dbReference type="InterPro" id="IPR022074">
    <property type="entry name" value="DUF3626"/>
</dbReference>
<organism evidence="1 2">
    <name type="scientific">Brachybacterium equifaecis</name>
    <dbReference type="NCBI Taxonomy" id="2910770"/>
    <lineage>
        <taxon>Bacteria</taxon>
        <taxon>Bacillati</taxon>
        <taxon>Actinomycetota</taxon>
        <taxon>Actinomycetes</taxon>
        <taxon>Micrococcales</taxon>
        <taxon>Dermabacteraceae</taxon>
        <taxon>Brachybacterium</taxon>
    </lineage>
</organism>
<name>A0ABT0R1T8_9MICO</name>
<comment type="caution">
    <text evidence="1">The sequence shown here is derived from an EMBL/GenBank/DDBJ whole genome shotgun (WGS) entry which is preliminary data.</text>
</comment>
<accession>A0ABT0R1T8</accession>
<gene>
    <name evidence="1" type="ORF">Bequi_10825</name>
</gene>